<accession>A0A371EGT0</accession>
<dbReference type="GO" id="GO:0003676">
    <property type="term" value="F:nucleic acid binding"/>
    <property type="evidence" value="ECO:0007669"/>
    <property type="project" value="InterPro"/>
</dbReference>
<dbReference type="InterPro" id="IPR012337">
    <property type="entry name" value="RNaseH-like_sf"/>
</dbReference>
<dbReference type="InterPro" id="IPR039537">
    <property type="entry name" value="Retrotran_Ty1/copia-like"/>
</dbReference>
<organism evidence="2 3">
    <name type="scientific">Mucuna pruriens</name>
    <name type="common">Velvet bean</name>
    <name type="synonym">Dolichos pruriens</name>
    <dbReference type="NCBI Taxonomy" id="157652"/>
    <lineage>
        <taxon>Eukaryota</taxon>
        <taxon>Viridiplantae</taxon>
        <taxon>Streptophyta</taxon>
        <taxon>Embryophyta</taxon>
        <taxon>Tracheophyta</taxon>
        <taxon>Spermatophyta</taxon>
        <taxon>Magnoliopsida</taxon>
        <taxon>eudicotyledons</taxon>
        <taxon>Gunneridae</taxon>
        <taxon>Pentapetalae</taxon>
        <taxon>rosids</taxon>
        <taxon>fabids</taxon>
        <taxon>Fabales</taxon>
        <taxon>Fabaceae</taxon>
        <taxon>Papilionoideae</taxon>
        <taxon>50 kb inversion clade</taxon>
        <taxon>NPAAA clade</taxon>
        <taxon>indigoferoid/millettioid clade</taxon>
        <taxon>Phaseoleae</taxon>
        <taxon>Mucuna</taxon>
    </lineage>
</organism>
<keyword evidence="3" id="KW-1185">Reference proteome</keyword>
<dbReference type="InterPro" id="IPR036397">
    <property type="entry name" value="RNaseH_sf"/>
</dbReference>
<feature type="non-terminal residue" evidence="2">
    <location>
        <position position="1"/>
    </location>
</feature>
<reference evidence="2" key="1">
    <citation type="submission" date="2018-05" db="EMBL/GenBank/DDBJ databases">
        <title>Draft genome of Mucuna pruriens seed.</title>
        <authorList>
            <person name="Nnadi N.E."/>
            <person name="Vos R."/>
            <person name="Hasami M.H."/>
            <person name="Devisetty U.K."/>
            <person name="Aguiy J.C."/>
        </authorList>
    </citation>
    <scope>NUCLEOTIDE SEQUENCE [LARGE SCALE GENOMIC DNA]</scope>
    <source>
        <strain evidence="2">JCA_2017</strain>
    </source>
</reference>
<dbReference type="PANTHER" id="PTHR42648">
    <property type="entry name" value="TRANSPOSASE, PUTATIVE-RELATED"/>
    <property type="match status" value="1"/>
</dbReference>
<dbReference type="Gene3D" id="3.30.420.10">
    <property type="entry name" value="Ribonuclease H-like superfamily/Ribonuclease H"/>
    <property type="match status" value="1"/>
</dbReference>
<dbReference type="EMBL" id="QJKJ01014007">
    <property type="protein sequence ID" value="RDX65235.1"/>
    <property type="molecule type" value="Genomic_DNA"/>
</dbReference>
<dbReference type="SUPFAM" id="SSF53098">
    <property type="entry name" value="Ribonuclease H-like"/>
    <property type="match status" value="1"/>
</dbReference>
<dbReference type="GO" id="GO:0015074">
    <property type="term" value="P:DNA integration"/>
    <property type="evidence" value="ECO:0007669"/>
    <property type="project" value="InterPro"/>
</dbReference>
<name>A0A371EGT0_MUCPR</name>
<dbReference type="OrthoDB" id="1166717at2759"/>
<evidence type="ECO:0000313" key="2">
    <source>
        <dbReference type="EMBL" id="RDX65235.1"/>
    </source>
</evidence>
<dbReference type="PANTHER" id="PTHR42648:SF28">
    <property type="entry name" value="TRANSPOSON-ENCODED PROTEIN WITH RIBONUCLEASE H-LIKE AND RETROVIRUS ZINC FINGER-LIKE DOMAINS"/>
    <property type="match status" value="1"/>
</dbReference>
<sequence>MAHMGNMLEIAWKINFQEETRYENKFGGDVHAFQASNTGPERQSPSESLTFTKEQIEHLSKLFQSHSVGNSNPSCSIAQSGMLESFKCDVWQVSKHHCASFLPINSKNVAAFDLIYSNVWGPVIESCIGARWFVTFIDDRTRVTWIYLMKHKSKACQIFNFFRLVKNQFGKSIKRIRSNNSIEYVNLEFSKFVIDQRIIHELTCVNTPQQNGVA</sequence>
<protein>
    <recommendedName>
        <fullName evidence="1">Integrase catalytic domain-containing protein</fullName>
    </recommendedName>
</protein>
<feature type="domain" description="Integrase catalytic" evidence="1">
    <location>
        <begin position="99"/>
        <end position="214"/>
    </location>
</feature>
<evidence type="ECO:0000259" key="1">
    <source>
        <dbReference type="PROSITE" id="PS50994"/>
    </source>
</evidence>
<comment type="caution">
    <text evidence="2">The sequence shown here is derived from an EMBL/GenBank/DDBJ whole genome shotgun (WGS) entry which is preliminary data.</text>
</comment>
<dbReference type="AlphaFoldDB" id="A0A371EGT0"/>
<dbReference type="Proteomes" id="UP000257109">
    <property type="component" value="Unassembled WGS sequence"/>
</dbReference>
<gene>
    <name evidence="2" type="ORF">CR513_56117</name>
</gene>
<dbReference type="STRING" id="157652.A0A371EGT0"/>
<dbReference type="InterPro" id="IPR001584">
    <property type="entry name" value="Integrase_cat-core"/>
</dbReference>
<evidence type="ECO:0000313" key="3">
    <source>
        <dbReference type="Proteomes" id="UP000257109"/>
    </source>
</evidence>
<proteinExistence type="predicted"/>
<dbReference type="PROSITE" id="PS50994">
    <property type="entry name" value="INTEGRASE"/>
    <property type="match status" value="1"/>
</dbReference>